<evidence type="ECO:0000313" key="4">
    <source>
        <dbReference type="Proteomes" id="UP000029579"/>
    </source>
</evidence>
<dbReference type="Proteomes" id="UP000029579">
    <property type="component" value="Unassembled WGS sequence"/>
</dbReference>
<comment type="caution">
    <text evidence="3">The sequence shown here is derived from an EMBL/GenBank/DDBJ whole genome shotgun (WGS) entry which is preliminary data.</text>
</comment>
<sequence>MDKNLLENENRNINFFILNSMDDWVRIIDERGEVAFINDALKDALKKSPKLKVYLDENIDLIISNSNSIATDTTMIEEKLIDGKYYSIKSSPIYLGDTFTGTIEVYRDITSESILKIDLYNANKAMLDDIRFVRRIQSSILPKNGTYGKINLSGIYNPADDVSGDIYDLIRIDENRTAFYIADVMGHGVKASIMTMFLKVTMSAIFDKHPDFTPSQVFLNLRKKFTRLHIDSSQYFTAWLGIFDFRDNSLAFSNAGHNCPPLIFSKEKNEAEYLLVTGRMISNIIEPDEYIEKKLNLHPGDKILFYTDGAIEAKNEEGNEFGLERLKDTFSESCNLAYVHEKVTSYNWQAMDDDLTLALIEYEKKEENEA</sequence>
<dbReference type="Gene3D" id="3.30.450.20">
    <property type="entry name" value="PAS domain"/>
    <property type="match status" value="1"/>
</dbReference>
<dbReference type="PANTHER" id="PTHR43156">
    <property type="entry name" value="STAGE II SPORULATION PROTEIN E-RELATED"/>
    <property type="match status" value="1"/>
</dbReference>
<dbReference type="eggNOG" id="COG2208">
    <property type="taxonomic scope" value="Bacteria"/>
</dbReference>
<dbReference type="Pfam" id="PF07228">
    <property type="entry name" value="SpoIIE"/>
    <property type="match status" value="1"/>
</dbReference>
<dbReference type="Gene3D" id="3.60.40.10">
    <property type="entry name" value="PPM-type phosphatase domain"/>
    <property type="match status" value="1"/>
</dbReference>
<accession>A0A095YD69</accession>
<evidence type="ECO:0000259" key="2">
    <source>
        <dbReference type="SMART" id="SM00331"/>
    </source>
</evidence>
<dbReference type="InterPro" id="IPR036457">
    <property type="entry name" value="PPM-type-like_dom_sf"/>
</dbReference>
<feature type="domain" description="PPM-type phosphatase" evidence="2">
    <location>
        <begin position="145"/>
        <end position="362"/>
    </location>
</feature>
<dbReference type="InterPro" id="IPR001932">
    <property type="entry name" value="PPM-type_phosphatase-like_dom"/>
</dbReference>
<dbReference type="AlphaFoldDB" id="A0A095YD69"/>
<evidence type="ECO:0000313" key="3">
    <source>
        <dbReference type="EMBL" id="KGF04532.1"/>
    </source>
</evidence>
<keyword evidence="1" id="KW-0378">Hydrolase</keyword>
<protein>
    <submittedName>
        <fullName evidence="3">Histidine kinase</fullName>
    </submittedName>
</protein>
<dbReference type="SUPFAM" id="SSF81606">
    <property type="entry name" value="PP2C-like"/>
    <property type="match status" value="1"/>
</dbReference>
<dbReference type="SMART" id="SM00331">
    <property type="entry name" value="PP2C_SIG"/>
    <property type="match status" value="1"/>
</dbReference>
<proteinExistence type="predicted"/>
<name>A0A095YD69_9FIRM</name>
<dbReference type="GO" id="GO:0016791">
    <property type="term" value="F:phosphatase activity"/>
    <property type="evidence" value="ECO:0007669"/>
    <property type="project" value="TreeGrafter"/>
</dbReference>
<dbReference type="GO" id="GO:0016301">
    <property type="term" value="F:kinase activity"/>
    <property type="evidence" value="ECO:0007669"/>
    <property type="project" value="UniProtKB-KW"/>
</dbReference>
<organism evidence="3 4">
    <name type="scientific">Anaerococcus lactolyticus S7-1-13</name>
    <dbReference type="NCBI Taxonomy" id="1284686"/>
    <lineage>
        <taxon>Bacteria</taxon>
        <taxon>Bacillati</taxon>
        <taxon>Bacillota</taxon>
        <taxon>Tissierellia</taxon>
        <taxon>Tissierellales</taxon>
        <taxon>Peptoniphilaceae</taxon>
        <taxon>Anaerococcus</taxon>
    </lineage>
</organism>
<keyword evidence="3" id="KW-0418">Kinase</keyword>
<reference evidence="3 4" key="1">
    <citation type="submission" date="2014-07" db="EMBL/GenBank/DDBJ databases">
        <authorList>
            <person name="McCorrison J."/>
            <person name="Sanka R."/>
            <person name="Torralba M."/>
            <person name="Gillis M."/>
            <person name="Haft D.H."/>
            <person name="Methe B."/>
            <person name="Sutton G."/>
            <person name="Nelson K.E."/>
        </authorList>
    </citation>
    <scope>NUCLEOTIDE SEQUENCE [LARGE SCALE GENOMIC DNA]</scope>
    <source>
        <strain evidence="3 4">S7-1-13</strain>
    </source>
</reference>
<dbReference type="OrthoDB" id="9763484at2"/>
<dbReference type="PANTHER" id="PTHR43156:SF2">
    <property type="entry name" value="STAGE II SPORULATION PROTEIN E"/>
    <property type="match status" value="1"/>
</dbReference>
<gene>
    <name evidence="3" type="ORF">HMPREF1630_03815</name>
</gene>
<evidence type="ECO:0000256" key="1">
    <source>
        <dbReference type="ARBA" id="ARBA00022801"/>
    </source>
</evidence>
<keyword evidence="3" id="KW-0808">Transferase</keyword>
<dbReference type="RefSeq" id="WP_004826870.1">
    <property type="nucleotide sequence ID" value="NZ_JRMW01000029.1"/>
</dbReference>
<dbReference type="EMBL" id="JRMW01000029">
    <property type="protein sequence ID" value="KGF04532.1"/>
    <property type="molecule type" value="Genomic_DNA"/>
</dbReference>
<dbReference type="InterPro" id="IPR052016">
    <property type="entry name" value="Bact_Sigma-Reg"/>
</dbReference>